<accession>A0A7X6MLR1</accession>
<proteinExistence type="inferred from homology"/>
<dbReference type="GO" id="GO:0016491">
    <property type="term" value="F:oxidoreductase activity"/>
    <property type="evidence" value="ECO:0007669"/>
    <property type="project" value="InterPro"/>
</dbReference>
<reference evidence="7 8" key="1">
    <citation type="submission" date="2020-04" db="EMBL/GenBank/DDBJ databases">
        <title>MicrobeNet Type strains.</title>
        <authorList>
            <person name="Nicholson A.C."/>
        </authorList>
    </citation>
    <scope>NUCLEOTIDE SEQUENCE [LARGE SCALE GENOMIC DNA]</scope>
    <source>
        <strain evidence="7 8">ATCC 700731</strain>
    </source>
</reference>
<dbReference type="Pfam" id="PF04879">
    <property type="entry name" value="Molybdop_Fe4S4"/>
    <property type="match status" value="1"/>
</dbReference>
<evidence type="ECO:0000313" key="8">
    <source>
        <dbReference type="Proteomes" id="UP000518188"/>
    </source>
</evidence>
<dbReference type="PANTHER" id="PTHR43742">
    <property type="entry name" value="TRIMETHYLAMINE-N-OXIDE REDUCTASE"/>
    <property type="match status" value="1"/>
</dbReference>
<dbReference type="GO" id="GO:0046872">
    <property type="term" value="F:metal ion binding"/>
    <property type="evidence" value="ECO:0007669"/>
    <property type="project" value="UniProtKB-KW"/>
</dbReference>
<evidence type="ECO:0000256" key="2">
    <source>
        <dbReference type="ARBA" id="ARBA00022485"/>
    </source>
</evidence>
<evidence type="ECO:0000313" key="7">
    <source>
        <dbReference type="EMBL" id="NKZ11117.1"/>
    </source>
</evidence>
<protein>
    <submittedName>
        <fullName evidence="7">Molybdopterin-dependent oxidoreductase</fullName>
    </submittedName>
</protein>
<dbReference type="Gene3D" id="2.40.40.20">
    <property type="match status" value="1"/>
</dbReference>
<dbReference type="EMBL" id="JAAXPJ010000003">
    <property type="protein sequence ID" value="NKZ11117.1"/>
    <property type="molecule type" value="Genomic_DNA"/>
</dbReference>
<dbReference type="Gene3D" id="2.20.25.90">
    <property type="entry name" value="ADC-like domains"/>
    <property type="match status" value="1"/>
</dbReference>
<dbReference type="InterPro" id="IPR006963">
    <property type="entry name" value="Mopterin_OxRdtase_4Fe-4S_dom"/>
</dbReference>
<dbReference type="Pfam" id="PF01568">
    <property type="entry name" value="Molydop_binding"/>
    <property type="match status" value="1"/>
</dbReference>
<evidence type="ECO:0000256" key="5">
    <source>
        <dbReference type="ARBA" id="ARBA00023014"/>
    </source>
</evidence>
<keyword evidence="2" id="KW-0004">4Fe-4S</keyword>
<organism evidence="7 8">
    <name type="scientific">Mycolicibacterium septicum DSM 44393</name>
    <dbReference type="NCBI Taxonomy" id="1341646"/>
    <lineage>
        <taxon>Bacteria</taxon>
        <taxon>Bacillati</taxon>
        <taxon>Actinomycetota</taxon>
        <taxon>Actinomycetes</taxon>
        <taxon>Mycobacteriales</taxon>
        <taxon>Mycobacteriaceae</taxon>
        <taxon>Mycolicibacterium</taxon>
    </lineage>
</organism>
<comment type="caution">
    <text evidence="7">The sequence shown here is derived from an EMBL/GenBank/DDBJ whole genome shotgun (WGS) entry which is preliminary data.</text>
</comment>
<feature type="domain" description="4Fe-4S Mo/W bis-MGD-type" evidence="6">
    <location>
        <begin position="1"/>
        <end position="57"/>
    </location>
</feature>
<dbReference type="Proteomes" id="UP000518188">
    <property type="component" value="Unassembled WGS sequence"/>
</dbReference>
<dbReference type="PANTHER" id="PTHR43742:SF6">
    <property type="entry name" value="OXIDOREDUCTASE YYAE-RELATED"/>
    <property type="match status" value="1"/>
</dbReference>
<evidence type="ECO:0000259" key="6">
    <source>
        <dbReference type="PROSITE" id="PS51669"/>
    </source>
</evidence>
<evidence type="ECO:0000256" key="1">
    <source>
        <dbReference type="ARBA" id="ARBA00010312"/>
    </source>
</evidence>
<dbReference type="SUPFAM" id="SSF53706">
    <property type="entry name" value="Formate dehydrogenase/DMSO reductase, domains 1-3"/>
    <property type="match status" value="1"/>
</dbReference>
<comment type="similarity">
    <text evidence="1">Belongs to the prokaryotic molybdopterin-containing oxidoreductase family.</text>
</comment>
<keyword evidence="5" id="KW-0411">Iron-sulfur</keyword>
<name>A0A7X6MLR1_9MYCO</name>
<sequence>MIRKSFCRICTSACGVLVEVDDEERVLSVRGDADNLLSHGYTCSKGRAMGHGHHREDRLLYPKMRNGDAMERVSWDEALDDVAAKLRAIIDKSGPDAVGIFLGGGGYLDSAAYATAQMMRKALRTRSYYSDMTIDTVSKILVGEMIGGFAALPRPDFGRCRMTIYVGTNPLVSHGHTAMLSSPAVRMREFTTEGQVWVLDPRRSETAVKATRHLQTRPGTDYAVLAYLVRELLRDGADREYLDRHAQDVEALAEAVEGFTCARAAAISGIATEVLEEFSAAVRRAGRVSVESGTGVSMSPAANVTAWMTWALMIVTGSLDREGGAWSNPGMLTQLDNRRIPTAPEEGFRGPGPASRPDLRSVAGEYPCAAMPDEIESGNLRALINLSGNLITCMPGTERITAALRQLEVLLTVEIADNATTALSTHVLPAKDQLERPDVSLGTDFSFPELGAQFTPAVVAPRGDVRSYWWILTQIGKRMSLDFFPGVNPDTVTDDDVVALLALGARTPIDTSGEANYTVAADRAFGWLQSRADEFGGWRLAPGPLVAQLAELAPGPDLVLISRRQKNQLNSRKSADHGTTGIYVNPDDAAKRGLNDGDIAVVRSRHGELTGSVTIDPTLVSGALSVPHGFEGSCNVNQLTSADDIDPITGMPIFSNLPVELARAGNP</sequence>
<dbReference type="RefSeq" id="WP_044516869.1">
    <property type="nucleotide sequence ID" value="NZ_HG322951.1"/>
</dbReference>
<dbReference type="Gene3D" id="3.40.228.10">
    <property type="entry name" value="Dimethylsulfoxide Reductase, domain 2"/>
    <property type="match status" value="1"/>
</dbReference>
<dbReference type="Gene3D" id="3.40.50.740">
    <property type="match status" value="1"/>
</dbReference>
<dbReference type="PROSITE" id="PS00551">
    <property type="entry name" value="MOLYBDOPTERIN_PROK_1"/>
    <property type="match status" value="1"/>
</dbReference>
<dbReference type="InterPro" id="IPR006656">
    <property type="entry name" value="Mopterin_OxRdtase"/>
</dbReference>
<dbReference type="Pfam" id="PF00384">
    <property type="entry name" value="Molybdopterin"/>
    <property type="match status" value="1"/>
</dbReference>
<keyword evidence="4" id="KW-0408">Iron</keyword>
<dbReference type="InterPro" id="IPR050612">
    <property type="entry name" value="Prok_Mopterin_Oxidored"/>
</dbReference>
<dbReference type="GO" id="GO:0043546">
    <property type="term" value="F:molybdopterin cofactor binding"/>
    <property type="evidence" value="ECO:0007669"/>
    <property type="project" value="InterPro"/>
</dbReference>
<dbReference type="SUPFAM" id="SSF50692">
    <property type="entry name" value="ADC-like"/>
    <property type="match status" value="1"/>
</dbReference>
<gene>
    <name evidence="7" type="ORF">HGA11_09025</name>
</gene>
<dbReference type="InterPro" id="IPR027467">
    <property type="entry name" value="MopterinOxRdtase_cofactor_BS"/>
</dbReference>
<dbReference type="InterPro" id="IPR009010">
    <property type="entry name" value="Asp_de-COase-like_dom_sf"/>
</dbReference>
<dbReference type="GO" id="GO:0051539">
    <property type="term" value="F:4 iron, 4 sulfur cluster binding"/>
    <property type="evidence" value="ECO:0007669"/>
    <property type="project" value="UniProtKB-KW"/>
</dbReference>
<evidence type="ECO:0000256" key="3">
    <source>
        <dbReference type="ARBA" id="ARBA00022723"/>
    </source>
</evidence>
<keyword evidence="3" id="KW-0479">Metal-binding</keyword>
<dbReference type="SMART" id="SM00926">
    <property type="entry name" value="Molybdop_Fe4S4"/>
    <property type="match status" value="1"/>
</dbReference>
<dbReference type="InterPro" id="IPR006657">
    <property type="entry name" value="MoPterin_dinucl-bd_dom"/>
</dbReference>
<dbReference type="AlphaFoldDB" id="A0A7X6MLR1"/>
<dbReference type="PROSITE" id="PS51669">
    <property type="entry name" value="4FE4S_MOW_BIS_MGD"/>
    <property type="match status" value="1"/>
</dbReference>
<evidence type="ECO:0000256" key="4">
    <source>
        <dbReference type="ARBA" id="ARBA00023004"/>
    </source>
</evidence>